<dbReference type="AlphaFoldDB" id="A0AAD8M9P4"/>
<dbReference type="Proteomes" id="UP001237642">
    <property type="component" value="Unassembled WGS sequence"/>
</dbReference>
<reference evidence="2" key="1">
    <citation type="submission" date="2023-02" db="EMBL/GenBank/DDBJ databases">
        <title>Genome of toxic invasive species Heracleum sosnowskyi carries increased number of genes despite the absence of recent whole-genome duplications.</title>
        <authorList>
            <person name="Schelkunov M."/>
            <person name="Shtratnikova V."/>
            <person name="Makarenko M."/>
            <person name="Klepikova A."/>
            <person name="Omelchenko D."/>
            <person name="Novikova G."/>
            <person name="Obukhova E."/>
            <person name="Bogdanov V."/>
            <person name="Penin A."/>
            <person name="Logacheva M."/>
        </authorList>
    </citation>
    <scope>NUCLEOTIDE SEQUENCE</scope>
    <source>
        <strain evidence="2">Hsosn_3</strain>
        <tissue evidence="2">Leaf</tissue>
    </source>
</reference>
<keyword evidence="1" id="KW-0804">Transcription</keyword>
<dbReference type="GO" id="GO:0003697">
    <property type="term" value="F:single-stranded DNA binding"/>
    <property type="evidence" value="ECO:0007669"/>
    <property type="project" value="TreeGrafter"/>
</dbReference>
<sequence length="208" mass="23528">MRKVAYVLSTPKPIMHAPPSSTESSEIVAPANPELAKEIDLWVENDFLCNNFILNGLSDNLHAWTLMHGLVGYTLKGCAWFDVRDRVQDFESLLIYSGSYSLRKELKRIGTGTVLDSLDYVLFPVSVQCRTFLPVNGEIMHGVVYKVNVIGVFMRREPMRFIFLPAQKMPGYSYVHDDQNPCFVSTDGSRIGLDVIVSFRVSGARWFL</sequence>
<comment type="caution">
    <text evidence="2">The sequence shown here is derived from an EMBL/GenBank/DDBJ whole genome shotgun (WGS) entry which is preliminary data.</text>
</comment>
<dbReference type="InterPro" id="IPR012340">
    <property type="entry name" value="NA-bd_OB-fold"/>
</dbReference>
<comment type="function">
    <text evidence="1">DNA-dependent RNA polymerase which catalyzes the transcription of DNA into RNA using the four ribonucleoside triphosphates as substrates.</text>
</comment>
<keyword evidence="1" id="KW-0539">Nucleus</keyword>
<dbReference type="EMBL" id="JAUIZM010000009">
    <property type="protein sequence ID" value="KAK1364759.1"/>
    <property type="molecule type" value="Genomic_DNA"/>
</dbReference>
<dbReference type="GO" id="GO:0006352">
    <property type="term" value="P:DNA-templated transcription initiation"/>
    <property type="evidence" value="ECO:0007669"/>
    <property type="project" value="UniProtKB-UniRule"/>
</dbReference>
<accession>A0AAD8M9P4</accession>
<dbReference type="GO" id="GO:0005634">
    <property type="term" value="C:nucleus"/>
    <property type="evidence" value="ECO:0007669"/>
    <property type="project" value="UniProtKB-SubCell"/>
</dbReference>
<dbReference type="InterPro" id="IPR045113">
    <property type="entry name" value="Rpb7-like"/>
</dbReference>
<proteinExistence type="predicted"/>
<evidence type="ECO:0000313" key="2">
    <source>
        <dbReference type="EMBL" id="KAK1364759.1"/>
    </source>
</evidence>
<name>A0AAD8M9P4_9APIA</name>
<organism evidence="2 3">
    <name type="scientific">Heracleum sosnowskyi</name>
    <dbReference type="NCBI Taxonomy" id="360622"/>
    <lineage>
        <taxon>Eukaryota</taxon>
        <taxon>Viridiplantae</taxon>
        <taxon>Streptophyta</taxon>
        <taxon>Embryophyta</taxon>
        <taxon>Tracheophyta</taxon>
        <taxon>Spermatophyta</taxon>
        <taxon>Magnoliopsida</taxon>
        <taxon>eudicotyledons</taxon>
        <taxon>Gunneridae</taxon>
        <taxon>Pentapetalae</taxon>
        <taxon>asterids</taxon>
        <taxon>campanulids</taxon>
        <taxon>Apiales</taxon>
        <taxon>Apiaceae</taxon>
        <taxon>Apioideae</taxon>
        <taxon>apioid superclade</taxon>
        <taxon>Tordylieae</taxon>
        <taxon>Tordyliinae</taxon>
        <taxon>Heracleum</taxon>
    </lineage>
</organism>
<dbReference type="GO" id="GO:0003727">
    <property type="term" value="F:single-stranded RNA binding"/>
    <property type="evidence" value="ECO:0007669"/>
    <property type="project" value="TreeGrafter"/>
</dbReference>
<dbReference type="GO" id="GO:0000428">
    <property type="term" value="C:DNA-directed RNA polymerase complex"/>
    <property type="evidence" value="ECO:0007669"/>
    <property type="project" value="UniProtKB-KW"/>
</dbReference>
<keyword evidence="1" id="KW-0240">DNA-directed RNA polymerase</keyword>
<protein>
    <recommendedName>
        <fullName evidence="1">DNA-directed RNA polymerase subunit</fullName>
    </recommendedName>
</protein>
<dbReference type="Gene3D" id="2.40.50.140">
    <property type="entry name" value="Nucleic acid-binding proteins"/>
    <property type="match status" value="1"/>
</dbReference>
<evidence type="ECO:0000313" key="3">
    <source>
        <dbReference type="Proteomes" id="UP001237642"/>
    </source>
</evidence>
<dbReference type="PANTHER" id="PTHR12709:SF6">
    <property type="entry name" value="DNA-DIRECTED RNA POLYMERASE SUBUNIT 7-LIKE PROTEIN"/>
    <property type="match status" value="1"/>
</dbReference>
<evidence type="ECO:0000256" key="1">
    <source>
        <dbReference type="RuleBase" id="RU369086"/>
    </source>
</evidence>
<comment type="subcellular location">
    <subcellularLocation>
        <location evidence="1">Nucleus</location>
    </subcellularLocation>
</comment>
<gene>
    <name evidence="2" type="ORF">POM88_040320</name>
</gene>
<dbReference type="PANTHER" id="PTHR12709">
    <property type="entry name" value="DNA-DIRECTED RNA POLYMERASE II, III"/>
    <property type="match status" value="1"/>
</dbReference>
<keyword evidence="3" id="KW-1185">Reference proteome</keyword>
<reference evidence="2" key="2">
    <citation type="submission" date="2023-05" db="EMBL/GenBank/DDBJ databases">
        <authorList>
            <person name="Schelkunov M.I."/>
        </authorList>
    </citation>
    <scope>NUCLEOTIDE SEQUENCE</scope>
    <source>
        <strain evidence="2">Hsosn_3</strain>
        <tissue evidence="2">Leaf</tissue>
    </source>
</reference>